<organism evidence="2 3">
    <name type="scientific">Sphingomonas liriopis</name>
    <dbReference type="NCBI Taxonomy" id="2949094"/>
    <lineage>
        <taxon>Bacteria</taxon>
        <taxon>Pseudomonadati</taxon>
        <taxon>Pseudomonadota</taxon>
        <taxon>Alphaproteobacteria</taxon>
        <taxon>Sphingomonadales</taxon>
        <taxon>Sphingomonadaceae</taxon>
        <taxon>Sphingomonas</taxon>
    </lineage>
</organism>
<gene>
    <name evidence="2" type="ORF">M9979_12155</name>
</gene>
<evidence type="ECO:0000256" key="1">
    <source>
        <dbReference type="SAM" id="MobiDB-lite"/>
    </source>
</evidence>
<dbReference type="Proteomes" id="UP001139486">
    <property type="component" value="Unassembled WGS sequence"/>
</dbReference>
<dbReference type="AlphaFoldDB" id="A0A9X2KRI0"/>
<evidence type="ECO:0000313" key="3">
    <source>
        <dbReference type="Proteomes" id="UP001139486"/>
    </source>
</evidence>
<protein>
    <submittedName>
        <fullName evidence="2">Uncharacterized protein</fullName>
    </submittedName>
</protein>
<feature type="region of interest" description="Disordered" evidence="1">
    <location>
        <begin position="211"/>
        <end position="234"/>
    </location>
</feature>
<dbReference type="EMBL" id="JAMLDY010000014">
    <property type="protein sequence ID" value="MCP3735626.1"/>
    <property type="molecule type" value="Genomic_DNA"/>
</dbReference>
<evidence type="ECO:0000313" key="2">
    <source>
        <dbReference type="EMBL" id="MCP3735626.1"/>
    </source>
</evidence>
<reference evidence="2" key="1">
    <citation type="submission" date="2022-05" db="EMBL/GenBank/DDBJ databases">
        <title>Sphingomonas sp. strain RP10 Genome sequencing and assembly.</title>
        <authorList>
            <person name="Kim I."/>
        </authorList>
    </citation>
    <scope>NUCLEOTIDE SEQUENCE</scope>
    <source>
        <strain evidence="2">RP10</strain>
    </source>
</reference>
<feature type="compositionally biased region" description="Basic and acidic residues" evidence="1">
    <location>
        <begin position="52"/>
        <end position="64"/>
    </location>
</feature>
<dbReference type="RefSeq" id="WP_254289625.1">
    <property type="nucleotide sequence ID" value="NZ_JAMLDY010000014.1"/>
</dbReference>
<keyword evidence="3" id="KW-1185">Reference proteome</keyword>
<proteinExistence type="predicted"/>
<sequence>MATPTPEPAPATPEPTLAPVANPTSLFDDAQPEPPVAEQPTIDPAASSEPSVEDRPEGIDDVKEETPAAPVPVIPEMHPNDVAPVASPPAADPVHEQSSVAPTEVRLGQVIGLLHRMPLGDVLSYADTFAEKIEAMTFTAAVQDLQSRMRVSEGRCAPVYFTMNDDFEPEHLIAGDDALSAAKAIGLKQVYVVLLYPEDAGAVQSYLAGKAGTASPSTEDEDLVWRSQGYHADN</sequence>
<comment type="caution">
    <text evidence="2">The sequence shown here is derived from an EMBL/GenBank/DDBJ whole genome shotgun (WGS) entry which is preliminary data.</text>
</comment>
<feature type="compositionally biased region" description="Pro residues" evidence="1">
    <location>
        <begin position="1"/>
        <end position="13"/>
    </location>
</feature>
<accession>A0A9X2KRI0</accession>
<feature type="region of interest" description="Disordered" evidence="1">
    <location>
        <begin position="1"/>
        <end position="64"/>
    </location>
</feature>
<name>A0A9X2KRI0_9SPHN</name>